<evidence type="ECO:0000313" key="13">
    <source>
        <dbReference type="EMBL" id="QBE62296.1"/>
    </source>
</evidence>
<evidence type="ECO:0000313" key="14">
    <source>
        <dbReference type="Proteomes" id="UP000290637"/>
    </source>
</evidence>
<comment type="subunit">
    <text evidence="2">Homotrimer.</text>
</comment>
<dbReference type="GO" id="GO:0046930">
    <property type="term" value="C:pore complex"/>
    <property type="evidence" value="ECO:0007669"/>
    <property type="project" value="UniProtKB-KW"/>
</dbReference>
<evidence type="ECO:0000256" key="4">
    <source>
        <dbReference type="ARBA" id="ARBA00022452"/>
    </source>
</evidence>
<keyword evidence="10" id="KW-0998">Cell outer membrane</keyword>
<dbReference type="PANTHER" id="PTHR34501:SF9">
    <property type="entry name" value="MAJOR OUTER MEMBRANE PROTEIN P.IA"/>
    <property type="match status" value="1"/>
</dbReference>
<protein>
    <submittedName>
        <fullName evidence="13">Porin</fullName>
    </submittedName>
</protein>
<feature type="signal peptide" evidence="11">
    <location>
        <begin position="1"/>
        <end position="22"/>
    </location>
</feature>
<evidence type="ECO:0000256" key="6">
    <source>
        <dbReference type="ARBA" id="ARBA00022729"/>
    </source>
</evidence>
<proteinExistence type="predicted"/>
<keyword evidence="3" id="KW-0813">Transport</keyword>
<dbReference type="GO" id="GO:0015288">
    <property type="term" value="F:porin activity"/>
    <property type="evidence" value="ECO:0007669"/>
    <property type="project" value="UniProtKB-KW"/>
</dbReference>
<feature type="domain" description="Porin" evidence="12">
    <location>
        <begin position="7"/>
        <end position="333"/>
    </location>
</feature>
<evidence type="ECO:0000256" key="5">
    <source>
        <dbReference type="ARBA" id="ARBA00022692"/>
    </source>
</evidence>
<evidence type="ECO:0000259" key="12">
    <source>
        <dbReference type="Pfam" id="PF13609"/>
    </source>
</evidence>
<dbReference type="Proteomes" id="UP000290637">
    <property type="component" value="Chromosome"/>
</dbReference>
<dbReference type="Gene3D" id="2.40.160.10">
    <property type="entry name" value="Porin"/>
    <property type="match status" value="1"/>
</dbReference>
<name>A0A4P6KU15_9BURK</name>
<keyword evidence="8" id="KW-0626">Porin</keyword>
<keyword evidence="5" id="KW-0812">Transmembrane</keyword>
<keyword evidence="4" id="KW-1134">Transmembrane beta strand</keyword>
<accession>A0A4P6KU15</accession>
<dbReference type="InterPro" id="IPR050298">
    <property type="entry name" value="Gram-neg_bact_OMP"/>
</dbReference>
<evidence type="ECO:0000256" key="11">
    <source>
        <dbReference type="SAM" id="SignalP"/>
    </source>
</evidence>
<dbReference type="InterPro" id="IPR023614">
    <property type="entry name" value="Porin_dom_sf"/>
</dbReference>
<gene>
    <name evidence="13" type="ORF">EWM63_04270</name>
</gene>
<dbReference type="InterPro" id="IPR002299">
    <property type="entry name" value="Porin_Neis"/>
</dbReference>
<keyword evidence="7" id="KW-0406">Ion transport</keyword>
<dbReference type="GO" id="GO:0006811">
    <property type="term" value="P:monoatomic ion transport"/>
    <property type="evidence" value="ECO:0007669"/>
    <property type="project" value="UniProtKB-KW"/>
</dbReference>
<evidence type="ECO:0000256" key="3">
    <source>
        <dbReference type="ARBA" id="ARBA00022448"/>
    </source>
</evidence>
<dbReference type="CDD" id="cd00342">
    <property type="entry name" value="gram_neg_porins"/>
    <property type="match status" value="1"/>
</dbReference>
<evidence type="ECO:0000256" key="7">
    <source>
        <dbReference type="ARBA" id="ARBA00023065"/>
    </source>
</evidence>
<dbReference type="Pfam" id="PF13609">
    <property type="entry name" value="Porin_4"/>
    <property type="match status" value="1"/>
</dbReference>
<organism evidence="13 14">
    <name type="scientific">Pseudoduganella lutea</name>
    <dbReference type="NCBI Taxonomy" id="321985"/>
    <lineage>
        <taxon>Bacteria</taxon>
        <taxon>Pseudomonadati</taxon>
        <taxon>Pseudomonadota</taxon>
        <taxon>Betaproteobacteria</taxon>
        <taxon>Burkholderiales</taxon>
        <taxon>Oxalobacteraceae</taxon>
        <taxon>Telluria group</taxon>
        <taxon>Pseudoduganella</taxon>
    </lineage>
</organism>
<feature type="chain" id="PRO_5020833598" evidence="11">
    <location>
        <begin position="23"/>
        <end position="363"/>
    </location>
</feature>
<dbReference type="KEGG" id="plue:EWM63_04270"/>
<dbReference type="SUPFAM" id="SSF56935">
    <property type="entry name" value="Porins"/>
    <property type="match status" value="1"/>
</dbReference>
<dbReference type="GO" id="GO:0009279">
    <property type="term" value="C:cell outer membrane"/>
    <property type="evidence" value="ECO:0007669"/>
    <property type="project" value="UniProtKB-SubCell"/>
</dbReference>
<dbReference type="RefSeq" id="WP_130185432.1">
    <property type="nucleotide sequence ID" value="NZ_CP035913.1"/>
</dbReference>
<evidence type="ECO:0000256" key="2">
    <source>
        <dbReference type="ARBA" id="ARBA00011233"/>
    </source>
</evidence>
<evidence type="ECO:0000256" key="10">
    <source>
        <dbReference type="ARBA" id="ARBA00023237"/>
    </source>
</evidence>
<dbReference type="EMBL" id="CP035913">
    <property type="protein sequence ID" value="QBE62296.1"/>
    <property type="molecule type" value="Genomic_DNA"/>
</dbReference>
<comment type="subcellular location">
    <subcellularLocation>
        <location evidence="1">Cell outer membrane</location>
        <topology evidence="1">Multi-pass membrane protein</topology>
    </subcellularLocation>
</comment>
<reference evidence="13 14" key="1">
    <citation type="submission" date="2019-02" db="EMBL/GenBank/DDBJ databases">
        <title>Draft Genome Sequences of Six Type Strains of the Genus Massilia.</title>
        <authorList>
            <person name="Miess H."/>
            <person name="Frediansyhah A."/>
            <person name="Gross H."/>
        </authorList>
    </citation>
    <scope>NUCLEOTIDE SEQUENCE [LARGE SCALE GENOMIC DNA]</scope>
    <source>
        <strain evidence="13 14">DSM 17473</strain>
    </source>
</reference>
<keyword evidence="6 11" id="KW-0732">Signal</keyword>
<keyword evidence="9" id="KW-0472">Membrane</keyword>
<evidence type="ECO:0000256" key="8">
    <source>
        <dbReference type="ARBA" id="ARBA00023114"/>
    </source>
</evidence>
<dbReference type="AlphaFoldDB" id="A0A4P6KU15"/>
<evidence type="ECO:0000256" key="1">
    <source>
        <dbReference type="ARBA" id="ARBA00004571"/>
    </source>
</evidence>
<dbReference type="PRINTS" id="PR00184">
    <property type="entry name" value="NEISSPPORIN"/>
</dbReference>
<dbReference type="PANTHER" id="PTHR34501">
    <property type="entry name" value="PROTEIN YDDL-RELATED"/>
    <property type="match status" value="1"/>
</dbReference>
<dbReference type="OrthoDB" id="8952625at2"/>
<dbReference type="InterPro" id="IPR033900">
    <property type="entry name" value="Gram_neg_porin_domain"/>
</dbReference>
<evidence type="ECO:0000256" key="9">
    <source>
        <dbReference type="ARBA" id="ARBA00023136"/>
    </source>
</evidence>
<keyword evidence="14" id="KW-1185">Reference proteome</keyword>
<sequence>MKQSSLALAALAALSLNHSAFAQSSVQLYGLLDAGVEYVNHASADGGNLARVISGGKNTSRWGIRGSEDLGGGLKAVYNLEGGILMDTGGADGALFKRQAYVGLEGAYGRLVIGRSFTTTYELVIKFDPLGFAPNYSWATSGGATGPSKYGMTTAFDNMVKYTGKTGGFTYGATVALGERAGNSTDGRKISLGGSWFGDGIGLMATCEQINGITAGGNTTAGITAAPATGRDKTNACHAGADYKTGDWRYTAGMRNYKLRSGSPAIADLRGNTYWGGITRVIDDVTLTGAVYHIDTKNLPAGQDADPTMFVARAMLALSKRTDLYLSVAHAKAHDGQLVGLSRDDAGTGTTQTGVTAGIQHRF</sequence>